<evidence type="ECO:0000313" key="5">
    <source>
        <dbReference type="Proteomes" id="UP001055784"/>
    </source>
</evidence>
<organism evidence="4 5">
    <name type="scientific">Paenibacillus polymyxa</name>
    <name type="common">Bacillus polymyxa</name>
    <dbReference type="NCBI Taxonomy" id="1406"/>
    <lineage>
        <taxon>Bacteria</taxon>
        <taxon>Bacillati</taxon>
        <taxon>Bacillota</taxon>
        <taxon>Bacilli</taxon>
        <taxon>Bacillales</taxon>
        <taxon>Paenibacillaceae</taxon>
        <taxon>Paenibacillus</taxon>
    </lineage>
</organism>
<dbReference type="PANTHER" id="PTHR11527">
    <property type="entry name" value="HEAT-SHOCK PROTEIN 20 FAMILY MEMBER"/>
    <property type="match status" value="1"/>
</dbReference>
<dbReference type="Pfam" id="PF00011">
    <property type="entry name" value="HSP20"/>
    <property type="match status" value="1"/>
</dbReference>
<name>A0AAE9IEH4_PAEPO</name>
<dbReference type="SUPFAM" id="SSF49764">
    <property type="entry name" value="HSP20-like chaperones"/>
    <property type="match status" value="1"/>
</dbReference>
<proteinExistence type="inferred from homology"/>
<accession>A0AAE9IEH4</accession>
<gene>
    <name evidence="4" type="ORF">MF626_000361</name>
</gene>
<reference evidence="4" key="1">
    <citation type="submission" date="2022-11" db="EMBL/GenBank/DDBJ databases">
        <authorList>
            <person name="Vasilchenko N.G."/>
            <person name="Prazdnova E.V."/>
            <person name="Gorovtsov A.V."/>
            <person name="Chistyakov V.A."/>
            <person name="Pak M.L."/>
        </authorList>
    </citation>
    <scope>NUCLEOTIDE SEQUENCE</scope>
    <source>
        <strain evidence="4">R 4.5</strain>
    </source>
</reference>
<protein>
    <submittedName>
        <fullName evidence="4">Hsp20/alpha crystallin family protein</fullName>
    </submittedName>
</protein>
<dbReference type="CDD" id="cd06471">
    <property type="entry name" value="ACD_LpsHSP_like"/>
    <property type="match status" value="1"/>
</dbReference>
<evidence type="ECO:0000256" key="2">
    <source>
        <dbReference type="RuleBase" id="RU003616"/>
    </source>
</evidence>
<comment type="similarity">
    <text evidence="1 2">Belongs to the small heat shock protein (HSP20) family.</text>
</comment>
<evidence type="ECO:0000313" key="4">
    <source>
        <dbReference type="EMBL" id="URJ50973.1"/>
    </source>
</evidence>
<dbReference type="InterPro" id="IPR002068">
    <property type="entry name" value="A-crystallin/Hsp20_dom"/>
</dbReference>
<feature type="domain" description="SHSP" evidence="3">
    <location>
        <begin position="32"/>
        <end position="147"/>
    </location>
</feature>
<dbReference type="PROSITE" id="PS01031">
    <property type="entry name" value="SHSP"/>
    <property type="match status" value="1"/>
</dbReference>
<dbReference type="InterPro" id="IPR008978">
    <property type="entry name" value="HSP20-like_chaperone"/>
</dbReference>
<dbReference type="RefSeq" id="WP_165178567.1">
    <property type="nucleotide sequence ID" value="NZ_CP097770.1"/>
</dbReference>
<dbReference type="EMBL" id="CP097770">
    <property type="protein sequence ID" value="URJ50973.1"/>
    <property type="molecule type" value="Genomic_DNA"/>
</dbReference>
<sequence>MFDLVPFRKRNEDFFGQMFKSFNGMVDDHWLAPFGSNSQTFRTDIREENDRYLVEAELPGIAKEDIDIDITHNYLTIRAKRNEYHEEKDDTNKMIRRERRSGEFVRRFYVDHVDEEGIKAKLDQGVLKLEIPKRQGDDRSRRQIQID</sequence>
<dbReference type="Gene3D" id="2.60.40.790">
    <property type="match status" value="1"/>
</dbReference>
<dbReference type="AlphaFoldDB" id="A0AAE9IEH4"/>
<dbReference type="InterPro" id="IPR031107">
    <property type="entry name" value="Small_HSP"/>
</dbReference>
<dbReference type="Proteomes" id="UP001055784">
    <property type="component" value="Chromosome"/>
</dbReference>
<evidence type="ECO:0000256" key="1">
    <source>
        <dbReference type="PROSITE-ProRule" id="PRU00285"/>
    </source>
</evidence>
<evidence type="ECO:0000259" key="3">
    <source>
        <dbReference type="PROSITE" id="PS01031"/>
    </source>
</evidence>